<dbReference type="CDD" id="cd00448">
    <property type="entry name" value="YjgF_YER057c_UK114_family"/>
    <property type="match status" value="1"/>
</dbReference>
<gene>
    <name evidence="1" type="ORF">J2W91_001037</name>
</gene>
<dbReference type="InterPro" id="IPR035959">
    <property type="entry name" value="RutC-like_sf"/>
</dbReference>
<name>A0AAP5GXU2_PAEAM</name>
<accession>A0AAP5GXU2</accession>
<dbReference type="EMBL" id="JAVDTR010000002">
    <property type="protein sequence ID" value="MDR6722589.1"/>
    <property type="molecule type" value="Genomic_DNA"/>
</dbReference>
<dbReference type="Gene3D" id="3.30.1330.40">
    <property type="entry name" value="RutC-like"/>
    <property type="match status" value="1"/>
</dbReference>
<dbReference type="Proteomes" id="UP001254832">
    <property type="component" value="Unassembled WGS sequence"/>
</dbReference>
<dbReference type="PANTHER" id="PTHR11803">
    <property type="entry name" value="2-IMINOBUTANOATE/2-IMINOPROPANOATE DEAMINASE RIDA"/>
    <property type="match status" value="1"/>
</dbReference>
<dbReference type="GO" id="GO:0005829">
    <property type="term" value="C:cytosol"/>
    <property type="evidence" value="ECO:0007669"/>
    <property type="project" value="TreeGrafter"/>
</dbReference>
<evidence type="ECO:0000313" key="2">
    <source>
        <dbReference type="Proteomes" id="UP001254832"/>
    </source>
</evidence>
<comment type="caution">
    <text evidence="1">The sequence shown here is derived from an EMBL/GenBank/DDBJ whole genome shotgun (WGS) entry which is preliminary data.</text>
</comment>
<evidence type="ECO:0000313" key="1">
    <source>
        <dbReference type="EMBL" id="MDR6722589.1"/>
    </source>
</evidence>
<dbReference type="RefSeq" id="WP_310136989.1">
    <property type="nucleotide sequence ID" value="NZ_JAVDTR010000002.1"/>
</dbReference>
<reference evidence="1" key="1">
    <citation type="submission" date="2023-07" db="EMBL/GenBank/DDBJ databases">
        <title>Sorghum-associated microbial communities from plants grown in Nebraska, USA.</title>
        <authorList>
            <person name="Schachtman D."/>
        </authorList>
    </citation>
    <scope>NUCLEOTIDE SEQUENCE</scope>
    <source>
        <strain evidence="1">BE80</strain>
    </source>
</reference>
<dbReference type="GO" id="GO:0019239">
    <property type="term" value="F:deaminase activity"/>
    <property type="evidence" value="ECO:0007669"/>
    <property type="project" value="TreeGrafter"/>
</dbReference>
<dbReference type="InterPro" id="IPR006175">
    <property type="entry name" value="YjgF/YER057c/UK114"/>
</dbReference>
<dbReference type="PANTHER" id="PTHR11803:SF39">
    <property type="entry name" value="2-IMINOBUTANOATE_2-IMINOPROPANOATE DEAMINASE"/>
    <property type="match status" value="1"/>
</dbReference>
<dbReference type="Pfam" id="PF01042">
    <property type="entry name" value="Ribonuc_L-PSP"/>
    <property type="match status" value="1"/>
</dbReference>
<dbReference type="AlphaFoldDB" id="A0AAP5GXU2"/>
<protein>
    <submittedName>
        <fullName evidence="1">Enamine deaminase RidA (YjgF/YER057c/UK114 family)</fullName>
    </submittedName>
</protein>
<sequence>MNAIQTYNHNLWDHGISQGYSVNGTLYISGQFSHNATGEFVGAGNIETQTRQTLDNLDHVLSQFGITKNNLAYVEVYLTNAQEHGGQVIELFKEYLGEHHRPAGSLIGVTYLAFPEQLVEIRAVAHTE</sequence>
<proteinExistence type="predicted"/>
<organism evidence="1 2">
    <name type="scientific">Paenibacillus amylolyticus</name>
    <dbReference type="NCBI Taxonomy" id="1451"/>
    <lineage>
        <taxon>Bacteria</taxon>
        <taxon>Bacillati</taxon>
        <taxon>Bacillota</taxon>
        <taxon>Bacilli</taxon>
        <taxon>Bacillales</taxon>
        <taxon>Paenibacillaceae</taxon>
        <taxon>Paenibacillus</taxon>
    </lineage>
</organism>
<dbReference type="SUPFAM" id="SSF55298">
    <property type="entry name" value="YjgF-like"/>
    <property type="match status" value="1"/>
</dbReference>